<dbReference type="RefSeq" id="XP_024548797.1">
    <property type="nucleotide sequence ID" value="XM_024693012.1"/>
</dbReference>
<keyword evidence="2" id="KW-0378">Hydrolase</keyword>
<dbReference type="GO" id="GO:0034477">
    <property type="term" value="P:U6 snRNA 3'-end processing"/>
    <property type="evidence" value="ECO:0007669"/>
    <property type="project" value="InterPro"/>
</dbReference>
<keyword evidence="3" id="KW-0456">Lyase</keyword>
<evidence type="ECO:0000256" key="7">
    <source>
        <dbReference type="SAM" id="MobiDB-lite"/>
    </source>
</evidence>
<dbReference type="GO" id="GO:0016829">
    <property type="term" value="F:lyase activity"/>
    <property type="evidence" value="ECO:0007669"/>
    <property type="project" value="UniProtKB-KW"/>
</dbReference>
<dbReference type="GO" id="GO:0005634">
    <property type="term" value="C:nucleus"/>
    <property type="evidence" value="ECO:0007669"/>
    <property type="project" value="TreeGrafter"/>
</dbReference>
<reference evidence="8 9" key="1">
    <citation type="journal article" date="2011" name="PLoS Genet.">
        <title>Genomic analysis of the necrotrophic fungal pathogens Sclerotinia sclerotiorum and Botrytis cinerea.</title>
        <authorList>
            <person name="Amselem J."/>
            <person name="Cuomo C.A."/>
            <person name="van Kan J.A."/>
            <person name="Viaud M."/>
            <person name="Benito E.P."/>
            <person name="Couloux A."/>
            <person name="Coutinho P.M."/>
            <person name="de Vries R.P."/>
            <person name="Dyer P.S."/>
            <person name="Fillinger S."/>
            <person name="Fournier E."/>
            <person name="Gout L."/>
            <person name="Hahn M."/>
            <person name="Kohn L."/>
            <person name="Lapalu N."/>
            <person name="Plummer K.M."/>
            <person name="Pradier J.M."/>
            <person name="Quevillon E."/>
            <person name="Sharon A."/>
            <person name="Simon A."/>
            <person name="ten Have A."/>
            <person name="Tudzynski B."/>
            <person name="Tudzynski P."/>
            <person name="Wincker P."/>
            <person name="Andrew M."/>
            <person name="Anthouard V."/>
            <person name="Beever R.E."/>
            <person name="Beffa R."/>
            <person name="Benoit I."/>
            <person name="Bouzid O."/>
            <person name="Brault B."/>
            <person name="Chen Z."/>
            <person name="Choquer M."/>
            <person name="Collemare J."/>
            <person name="Cotton P."/>
            <person name="Danchin E.G."/>
            <person name="Da Silva C."/>
            <person name="Gautier A."/>
            <person name="Giraud C."/>
            <person name="Giraud T."/>
            <person name="Gonzalez C."/>
            <person name="Grossetete S."/>
            <person name="Guldener U."/>
            <person name="Henrissat B."/>
            <person name="Howlett B.J."/>
            <person name="Kodira C."/>
            <person name="Kretschmer M."/>
            <person name="Lappartient A."/>
            <person name="Leroch M."/>
            <person name="Levis C."/>
            <person name="Mauceli E."/>
            <person name="Neuveglise C."/>
            <person name="Oeser B."/>
            <person name="Pearson M."/>
            <person name="Poulain J."/>
            <person name="Poussereau N."/>
            <person name="Quesneville H."/>
            <person name="Rascle C."/>
            <person name="Schumacher J."/>
            <person name="Segurens B."/>
            <person name="Sexton A."/>
            <person name="Silva E."/>
            <person name="Sirven C."/>
            <person name="Soanes D.M."/>
            <person name="Talbot N.J."/>
            <person name="Templeton M."/>
            <person name="Yandava C."/>
            <person name="Yarden O."/>
            <person name="Zeng Q."/>
            <person name="Rollins J.A."/>
            <person name="Lebrun M.H."/>
            <person name="Dickman M."/>
        </authorList>
    </citation>
    <scope>NUCLEOTIDE SEQUENCE [LARGE SCALE GENOMIC DNA]</scope>
    <source>
        <strain evidence="8 9">B05.10</strain>
    </source>
</reference>
<evidence type="ECO:0000313" key="8">
    <source>
        <dbReference type="EMBL" id="ATZ50062.1"/>
    </source>
</evidence>
<dbReference type="InterPro" id="IPR027521">
    <property type="entry name" value="Usb1"/>
</dbReference>
<evidence type="ECO:0000313" key="9">
    <source>
        <dbReference type="Proteomes" id="UP000001798"/>
    </source>
</evidence>
<evidence type="ECO:0000256" key="1">
    <source>
        <dbReference type="ARBA" id="ARBA00022722"/>
    </source>
</evidence>
<evidence type="ECO:0000256" key="3">
    <source>
        <dbReference type="ARBA" id="ARBA00023239"/>
    </source>
</evidence>
<evidence type="ECO:0000256" key="6">
    <source>
        <dbReference type="ARBA" id="ARBA00030030"/>
    </source>
</evidence>
<feature type="compositionally biased region" description="Basic and acidic residues" evidence="7">
    <location>
        <begin position="10"/>
        <end position="21"/>
    </location>
</feature>
<dbReference type="AlphaFoldDB" id="A0A384JHZ5"/>
<dbReference type="VEuPathDB" id="FungiDB:Bcin05g04510"/>
<keyword evidence="9" id="KW-1185">Reference proteome</keyword>
<keyword evidence="1" id="KW-0540">Nuclease</keyword>
<gene>
    <name evidence="8" type="ORF">BCIN_05g04510</name>
</gene>
<proteinExistence type="predicted"/>
<dbReference type="OrthoDB" id="49151at2759"/>
<accession>A0A384JHZ5</accession>
<protein>
    <recommendedName>
        <fullName evidence="5">U6 snRNA phosphodiesterase 1</fullName>
    </recommendedName>
    <alternativeName>
        <fullName evidence="6">3'-5' RNA exonuclease USB1</fullName>
    </alternativeName>
</protein>
<reference evidence="8 9" key="2">
    <citation type="journal article" date="2012" name="Eukaryot. Cell">
        <title>Genome update of Botrytis cinerea strains B05.10 and T4.</title>
        <authorList>
            <person name="Staats M."/>
            <person name="van Kan J.A."/>
        </authorList>
    </citation>
    <scope>NUCLEOTIDE SEQUENCE [LARGE SCALE GENOMIC DNA]</scope>
    <source>
        <strain evidence="8 9">B05.10</strain>
    </source>
</reference>
<name>A0A384JHZ5_BOTFB</name>
<keyword evidence="4" id="KW-0539">Nucleus</keyword>
<dbReference type="GO" id="GO:0000175">
    <property type="term" value="F:3'-5'-RNA exonuclease activity"/>
    <property type="evidence" value="ECO:0007669"/>
    <property type="project" value="TreeGrafter"/>
</dbReference>
<dbReference type="Proteomes" id="UP000001798">
    <property type="component" value="Chromosome 5"/>
</dbReference>
<feature type="region of interest" description="Disordered" evidence="7">
    <location>
        <begin position="1"/>
        <end position="96"/>
    </location>
</feature>
<organism evidence="8 9">
    <name type="scientific">Botryotinia fuckeliana (strain B05.10)</name>
    <name type="common">Noble rot fungus</name>
    <name type="synonym">Botrytis cinerea</name>
    <dbReference type="NCBI Taxonomy" id="332648"/>
    <lineage>
        <taxon>Eukaryota</taxon>
        <taxon>Fungi</taxon>
        <taxon>Dikarya</taxon>
        <taxon>Ascomycota</taxon>
        <taxon>Pezizomycotina</taxon>
        <taxon>Leotiomycetes</taxon>
        <taxon>Helotiales</taxon>
        <taxon>Sclerotiniaceae</taxon>
        <taxon>Botrytis</taxon>
    </lineage>
</organism>
<dbReference type="GeneID" id="5429099"/>
<dbReference type="PANTHER" id="PTHR13522">
    <property type="entry name" value="U6 SNRNA PHOSPHODIESTERASE 1"/>
    <property type="match status" value="1"/>
</dbReference>
<dbReference type="PANTHER" id="PTHR13522:SF3">
    <property type="entry name" value="U6 SNRNA PHOSPHODIESTERASE 1"/>
    <property type="match status" value="1"/>
</dbReference>
<sequence>MALVDYMSSDEEHVVDEDLPRDGQVNQASREGDEKNVNAKTSNSSNLKRKRDVSSSSSELPPLPSKFHDLYASTVRASTRDDPSLHGGRKRVTPHIEGNWPTHIYIE</sequence>
<dbReference type="Pfam" id="PF09749">
    <property type="entry name" value="HVSL"/>
    <property type="match status" value="1"/>
</dbReference>
<dbReference type="EMBL" id="CP009809">
    <property type="protein sequence ID" value="ATZ50062.1"/>
    <property type="molecule type" value="Genomic_DNA"/>
</dbReference>
<evidence type="ECO:0000256" key="2">
    <source>
        <dbReference type="ARBA" id="ARBA00022801"/>
    </source>
</evidence>
<evidence type="ECO:0000256" key="5">
    <source>
        <dbReference type="ARBA" id="ARBA00029543"/>
    </source>
</evidence>
<reference evidence="8 9" key="3">
    <citation type="journal article" date="2017" name="Mol. Plant Pathol.">
        <title>A gapless genome sequence of the fungus Botrytis cinerea.</title>
        <authorList>
            <person name="Van Kan J.A."/>
            <person name="Stassen J.H."/>
            <person name="Mosbach A."/>
            <person name="Van Der Lee T.A."/>
            <person name="Faino L."/>
            <person name="Farmer A.D."/>
            <person name="Papasotiriou D.G."/>
            <person name="Zhou S."/>
            <person name="Seidl M.F."/>
            <person name="Cottam E."/>
            <person name="Edel D."/>
            <person name="Hahn M."/>
            <person name="Schwartz D.C."/>
            <person name="Dietrich R.A."/>
            <person name="Widdison S."/>
            <person name="Scalliet G."/>
        </authorList>
    </citation>
    <scope>NUCLEOTIDE SEQUENCE [LARGE SCALE GENOMIC DNA]</scope>
    <source>
        <strain evidence="8 9">B05.10</strain>
    </source>
</reference>
<evidence type="ECO:0000256" key="4">
    <source>
        <dbReference type="ARBA" id="ARBA00023242"/>
    </source>
</evidence>